<dbReference type="Pfam" id="PF14031">
    <property type="entry name" value="D-ser_dehydrat"/>
    <property type="match status" value="1"/>
</dbReference>
<feature type="domain" description="Alanine racemase N-terminal" evidence="5">
    <location>
        <begin position="10"/>
        <end position="223"/>
    </location>
</feature>
<reference evidence="8" key="1">
    <citation type="submission" date="2017-04" db="EMBL/GenBank/DDBJ databases">
        <authorList>
            <person name="Song Y."/>
            <person name="Cho B.-K."/>
        </authorList>
    </citation>
    <scope>NUCLEOTIDE SEQUENCE [LARGE SCALE GENOMIC DNA]</scope>
    <source>
        <strain evidence="8">SL1</strain>
    </source>
</reference>
<dbReference type="GO" id="GO:0016829">
    <property type="term" value="F:lyase activity"/>
    <property type="evidence" value="ECO:0007669"/>
    <property type="project" value="UniProtKB-ARBA"/>
</dbReference>
<name>A0A2U8DUI4_9CLOT</name>
<evidence type="ECO:0000256" key="3">
    <source>
        <dbReference type="ARBA" id="ARBA00022898"/>
    </source>
</evidence>
<evidence type="ECO:0000256" key="2">
    <source>
        <dbReference type="ARBA" id="ARBA00005323"/>
    </source>
</evidence>
<proteinExistence type="inferred from homology"/>
<keyword evidence="3" id="KW-0663">Pyridoxal phosphate</keyword>
<dbReference type="InterPro" id="IPR026956">
    <property type="entry name" value="D-ser_dehydrat-like_dom"/>
</dbReference>
<evidence type="ECO:0000313" key="7">
    <source>
        <dbReference type="EMBL" id="AWI06299.1"/>
    </source>
</evidence>
<evidence type="ECO:0000259" key="6">
    <source>
        <dbReference type="Pfam" id="PF14031"/>
    </source>
</evidence>
<sequence>MKREYPCVEIDLCKITHNAKTILSMCSKKGIEVVGVTKVFCAELSVVQAMLKGGIKHFGDSRIQNLISMKDIHCKKTLLRISMESEAEEVVKYSDISLNSELQTIKVLSEAAESTNKVHNIILMVDVGDLREGVLVKDVIETVREILKLSNIKLIGLGTNVTCYGGILPDERNLGKLVELKKDIKKIFNIELPIISGGNSSSIYMVMNNTIPKEINQLRIGEGIALGKETAFGKPIDNCYDDAFVLKGEIVEVKEKPTVPTGEIGRDAFGEKPHFKDMGIRKRAIVAVGRQDIKVDGLIPLDKNISIFGASSDHLILDITDSSRDLEVGDIVKFKMDYGCVLAAMTSQYVKKYYANELAMSSI</sequence>
<dbReference type="Gene3D" id="3.20.20.10">
    <property type="entry name" value="Alanine racemase"/>
    <property type="match status" value="1"/>
</dbReference>
<dbReference type="InterPro" id="IPR000821">
    <property type="entry name" value="Ala_racemase"/>
</dbReference>
<evidence type="ECO:0000259" key="5">
    <source>
        <dbReference type="Pfam" id="PF01168"/>
    </source>
</evidence>
<dbReference type="GO" id="GO:0008784">
    <property type="term" value="F:alanine racemase activity"/>
    <property type="evidence" value="ECO:0007669"/>
    <property type="project" value="TreeGrafter"/>
</dbReference>
<dbReference type="AlphaFoldDB" id="A0A2U8DUI4"/>
<dbReference type="InterPro" id="IPR029066">
    <property type="entry name" value="PLP-binding_barrel"/>
</dbReference>
<dbReference type="KEGG" id="cdrk:B9W14_17910"/>
<evidence type="ECO:0000256" key="1">
    <source>
        <dbReference type="ARBA" id="ARBA00001933"/>
    </source>
</evidence>
<dbReference type="PANTHER" id="PTHR30511:SF3">
    <property type="entry name" value="LYSINE RACEMASE"/>
    <property type="match status" value="1"/>
</dbReference>
<dbReference type="RefSeq" id="WP_032078537.1">
    <property type="nucleotide sequence ID" value="NZ_CP020953.1"/>
</dbReference>
<evidence type="ECO:0000313" key="8">
    <source>
        <dbReference type="Proteomes" id="UP000244910"/>
    </source>
</evidence>
<dbReference type="SUPFAM" id="SSF51419">
    <property type="entry name" value="PLP-binding barrel"/>
    <property type="match status" value="1"/>
</dbReference>
<keyword evidence="4" id="KW-0413">Isomerase</keyword>
<dbReference type="PANTHER" id="PTHR30511">
    <property type="entry name" value="ALANINE RACEMASE"/>
    <property type="match status" value="1"/>
</dbReference>
<comment type="similarity">
    <text evidence="2">Belongs to the DSD1 family.</text>
</comment>
<evidence type="ECO:0000256" key="4">
    <source>
        <dbReference type="ARBA" id="ARBA00023235"/>
    </source>
</evidence>
<organism evidence="7 8">
    <name type="scientific">Clostridium drakei</name>
    <dbReference type="NCBI Taxonomy" id="332101"/>
    <lineage>
        <taxon>Bacteria</taxon>
        <taxon>Bacillati</taxon>
        <taxon>Bacillota</taxon>
        <taxon>Clostridia</taxon>
        <taxon>Eubacteriales</taxon>
        <taxon>Clostridiaceae</taxon>
        <taxon>Clostridium</taxon>
    </lineage>
</organism>
<keyword evidence="8" id="KW-1185">Reference proteome</keyword>
<dbReference type="NCBIfam" id="NF040742">
    <property type="entry name" value="racem_Orr"/>
    <property type="match status" value="1"/>
</dbReference>
<dbReference type="EMBL" id="CP020953">
    <property type="protein sequence ID" value="AWI06299.1"/>
    <property type="molecule type" value="Genomic_DNA"/>
</dbReference>
<dbReference type="InterPro" id="IPR001608">
    <property type="entry name" value="Ala_racemase_N"/>
</dbReference>
<dbReference type="GO" id="GO:0005829">
    <property type="term" value="C:cytosol"/>
    <property type="evidence" value="ECO:0007669"/>
    <property type="project" value="TreeGrafter"/>
</dbReference>
<protein>
    <submittedName>
        <fullName evidence="7">Alanine racemase</fullName>
    </submittedName>
</protein>
<dbReference type="Proteomes" id="UP000244910">
    <property type="component" value="Chromosome"/>
</dbReference>
<dbReference type="GO" id="GO:0030170">
    <property type="term" value="F:pyridoxal phosphate binding"/>
    <property type="evidence" value="ECO:0007669"/>
    <property type="project" value="TreeGrafter"/>
</dbReference>
<feature type="domain" description="D-serine dehydratase-like" evidence="6">
    <location>
        <begin position="282"/>
        <end position="350"/>
    </location>
</feature>
<dbReference type="Pfam" id="PF01168">
    <property type="entry name" value="Ala_racemase_N"/>
    <property type="match status" value="1"/>
</dbReference>
<dbReference type="CDD" id="cd06815">
    <property type="entry name" value="PLPDE_III_AR_like_1"/>
    <property type="match status" value="1"/>
</dbReference>
<dbReference type="OrthoDB" id="504078at2"/>
<gene>
    <name evidence="7" type="ORF">B9W14_17910</name>
</gene>
<comment type="cofactor">
    <cofactor evidence="1">
        <name>pyridoxal 5'-phosphate</name>
        <dbReference type="ChEBI" id="CHEBI:597326"/>
    </cofactor>
</comment>
<accession>A0A2U8DUI4</accession>